<comment type="caution">
    <text evidence="1">The sequence shown here is derived from an EMBL/GenBank/DDBJ whole genome shotgun (WGS) entry which is preliminary data.</text>
</comment>
<name>X0XMJ7_9ZZZZ</name>
<evidence type="ECO:0000313" key="1">
    <source>
        <dbReference type="EMBL" id="GAG37883.1"/>
    </source>
</evidence>
<proteinExistence type="predicted"/>
<accession>X0XMJ7</accession>
<feature type="non-terminal residue" evidence="1">
    <location>
        <position position="1"/>
    </location>
</feature>
<protein>
    <submittedName>
        <fullName evidence="1">Uncharacterized protein</fullName>
    </submittedName>
</protein>
<dbReference type="AlphaFoldDB" id="X0XMJ7"/>
<dbReference type="EMBL" id="BARS01047240">
    <property type="protein sequence ID" value="GAG37883.1"/>
    <property type="molecule type" value="Genomic_DNA"/>
</dbReference>
<sequence length="40" mass="4457">CLGWEQGEQVVFLEGSPFGACASAKLLNLNRKQICEVWCE</sequence>
<reference evidence="1" key="1">
    <citation type="journal article" date="2014" name="Front. Microbiol.">
        <title>High frequency of phylogenetically diverse reductive dehalogenase-homologous genes in deep subseafloor sedimentary metagenomes.</title>
        <authorList>
            <person name="Kawai M."/>
            <person name="Futagami T."/>
            <person name="Toyoda A."/>
            <person name="Takaki Y."/>
            <person name="Nishi S."/>
            <person name="Hori S."/>
            <person name="Arai W."/>
            <person name="Tsubouchi T."/>
            <person name="Morono Y."/>
            <person name="Uchiyama I."/>
            <person name="Ito T."/>
            <person name="Fujiyama A."/>
            <person name="Inagaki F."/>
            <person name="Takami H."/>
        </authorList>
    </citation>
    <scope>NUCLEOTIDE SEQUENCE</scope>
    <source>
        <strain evidence="1">Expedition CK06-06</strain>
    </source>
</reference>
<gene>
    <name evidence="1" type="ORF">S01H1_70985</name>
</gene>
<organism evidence="1">
    <name type="scientific">marine sediment metagenome</name>
    <dbReference type="NCBI Taxonomy" id="412755"/>
    <lineage>
        <taxon>unclassified sequences</taxon>
        <taxon>metagenomes</taxon>
        <taxon>ecological metagenomes</taxon>
    </lineage>
</organism>